<reference evidence="21 22" key="1">
    <citation type="submission" date="2018-08" db="EMBL/GenBank/DDBJ databases">
        <title>A genome reference for cultivated species of the human gut microbiota.</title>
        <authorList>
            <person name="Zou Y."/>
            <person name="Xue W."/>
            <person name="Luo G."/>
        </authorList>
    </citation>
    <scope>NUCLEOTIDE SEQUENCE [LARGE SCALE GENOMIC DNA]</scope>
    <source>
        <strain evidence="20 21">AF43-2</strain>
        <strain evidence="19 22">OF03-3</strain>
    </source>
</reference>
<evidence type="ECO:0000313" key="16">
    <source>
        <dbReference type="EMBL" id="MQN83333.1"/>
    </source>
</evidence>
<sequence>MCGIVGYLGKGDAYPALIKGLKRLEYRGYDSAGVALIGNDGSLNVYKAKGKVADLEAFCSDKDISGHVGIAHTRWATHGEPSAVNAHPHYSSSKNLAMIHNGIIENYADIKKNLIAKGVEFKSETDTEVLVQLIEYIQIKKNLDLLTAVQVALRQVIGAYAIAILDKRNPNQIIAARKQSPLVVGIGKDGEFYLGSDASPIIEYTDKVVYLEDGNIAVMRLGEELQVVNIQNVKLNPEVQTVDIDLGQIEKGGFPHFMLKEIFEQPECLRNCMRGRVVSRTVETRVMTDGDDTTSKKETEMGVVLSSITDHRQQLLNAKRIIIVACGTSWHAGLIGKQMIENYCRIPVEVEYASEFRYRNPVVTKDDVVIAISQSGETADTLAAIKLAKESGAFIYGICNSIGSSIARETDTGTYIHVGPEIGVASTKAFTGQVTVLILLALAIGKERGTISENEYQKITEQLWNIPAKMKEVLKLNNKIADLSRTFTYARNFIYLGRGFQYPVALEGALKLKEISYIHAEGYPAAEMKHGPIALIDSDMPVVVIATHNFMYEKVLSNIQEIKARQGRVIAIVSNGDETISKIADEVIELPETLECLEPLLATIPLQLLAYHVAVCKGKDVDQPRNLAKSVTVE</sequence>
<dbReference type="EC" id="2.6.1.16" evidence="3 10"/>
<dbReference type="EMBL" id="QRNN01000048">
    <property type="protein sequence ID" value="RHK47611.1"/>
    <property type="molecule type" value="Genomic_DNA"/>
</dbReference>
<keyword evidence="6 10" id="KW-0032">Aminotransferase</keyword>
<dbReference type="PROSITE" id="PS51278">
    <property type="entry name" value="GATASE_TYPE_2"/>
    <property type="match status" value="1"/>
</dbReference>
<dbReference type="AlphaFoldDB" id="A0A3R6BJ38"/>
<dbReference type="GO" id="GO:0005975">
    <property type="term" value="P:carbohydrate metabolic process"/>
    <property type="evidence" value="ECO:0007669"/>
    <property type="project" value="UniProtKB-UniRule"/>
</dbReference>
<dbReference type="FunFam" id="3.40.50.10490:FF:000002">
    <property type="entry name" value="Glutamine--fructose-6-phosphate aminotransferase [isomerizing]"/>
    <property type="match status" value="1"/>
</dbReference>
<dbReference type="GO" id="GO:0005829">
    <property type="term" value="C:cytosol"/>
    <property type="evidence" value="ECO:0007669"/>
    <property type="project" value="TreeGrafter"/>
</dbReference>
<dbReference type="SUPFAM" id="SSF53697">
    <property type="entry name" value="SIS domain"/>
    <property type="match status" value="1"/>
</dbReference>
<feature type="domain" description="Glutamine amidotransferase type-2" evidence="11">
    <location>
        <begin position="2"/>
        <end position="222"/>
    </location>
</feature>
<reference evidence="23 24" key="3">
    <citation type="submission" date="2019-09" db="EMBL/GenBank/DDBJ databases">
        <title>Distinct polysaccharide growth profiles of human intestinal Prevotella copri isolates.</title>
        <authorList>
            <person name="Fehlner-Peach H."/>
            <person name="Magnabosco C."/>
            <person name="Raghavan V."/>
            <person name="Scher J.U."/>
            <person name="Tett A."/>
            <person name="Cox L.M."/>
            <person name="Gottsegen C."/>
            <person name="Watters A."/>
            <person name="Wiltshire- Gordon J.D."/>
            <person name="Segata N."/>
            <person name="Bonneau R."/>
            <person name="Littman D.R."/>
        </authorList>
    </citation>
    <scope>NUCLEOTIDE SEQUENCE [LARGE SCALE GENOMIC DNA]</scope>
    <source>
        <strain evidence="15 26">BU41712</strain>
        <strain evidence="16">IAA108</strain>
        <strain evidence="25">iAA108</strain>
        <strain evidence="14">IAP146</strain>
        <strain evidence="24">iAP146</strain>
        <strain evidence="23">iP54</strain>
    </source>
</reference>
<evidence type="ECO:0000256" key="5">
    <source>
        <dbReference type="ARBA" id="ARBA00022490"/>
    </source>
</evidence>
<evidence type="ECO:0000256" key="6">
    <source>
        <dbReference type="ARBA" id="ARBA00022576"/>
    </source>
</evidence>
<keyword evidence="8" id="KW-0677">Repeat</keyword>
<dbReference type="Proteomes" id="UP000285604">
    <property type="component" value="Unassembled WGS sequence"/>
</dbReference>
<reference evidence="17" key="5">
    <citation type="submission" date="2022-12" db="EMBL/GenBank/DDBJ databases">
        <title>Distinct polysaccharide growth profiles of human intestinal Prevotella copri isolates.</title>
        <authorList>
            <person name="Fehlner-Peach H."/>
            <person name="Magnabosco C."/>
            <person name="Raghavan V."/>
            <person name="Scher J.U."/>
            <person name="Tett A."/>
            <person name="Cox L.M."/>
            <person name="Gottsegen C."/>
            <person name="Watters A."/>
            <person name="Wiltshire- Gordon J.D."/>
            <person name="Segata N."/>
            <person name="Bonneau R."/>
            <person name="Littman D.R."/>
        </authorList>
    </citation>
    <scope>NUCLEOTIDE SEQUENCE</scope>
    <source>
        <strain evidence="17">IP54</strain>
    </source>
</reference>
<dbReference type="Pfam" id="PF13522">
    <property type="entry name" value="GATase_6"/>
    <property type="match status" value="1"/>
</dbReference>
<dbReference type="GO" id="GO:0006487">
    <property type="term" value="P:protein N-linked glycosylation"/>
    <property type="evidence" value="ECO:0007669"/>
    <property type="project" value="TreeGrafter"/>
</dbReference>
<dbReference type="InterPro" id="IPR047084">
    <property type="entry name" value="GFAT_N"/>
</dbReference>
<evidence type="ECO:0000256" key="8">
    <source>
        <dbReference type="ARBA" id="ARBA00022737"/>
    </source>
</evidence>
<feature type="active site" description="Nucleophile; for GATase activity" evidence="10">
    <location>
        <position position="2"/>
    </location>
</feature>
<dbReference type="Proteomes" id="UP001200307">
    <property type="component" value="Unassembled WGS sequence"/>
</dbReference>
<dbReference type="EMBL" id="VZBZ01000133">
    <property type="protein sequence ID" value="MQN78153.1"/>
    <property type="molecule type" value="Genomic_DNA"/>
</dbReference>
<dbReference type="NCBIfam" id="TIGR01135">
    <property type="entry name" value="glmS"/>
    <property type="match status" value="1"/>
</dbReference>
<dbReference type="Pfam" id="PF01380">
    <property type="entry name" value="SIS"/>
    <property type="match status" value="2"/>
</dbReference>
<reference evidence="13" key="4">
    <citation type="submission" date="2021-12" db="EMBL/GenBank/DDBJ databases">
        <authorList>
            <person name="Lv X."/>
        </authorList>
    </citation>
    <scope>NUCLEOTIDE SEQUENCE</scope>
    <source>
        <strain evidence="13">HF2106</strain>
    </source>
</reference>
<dbReference type="GO" id="GO:0006047">
    <property type="term" value="P:UDP-N-acetylglucosamine metabolic process"/>
    <property type="evidence" value="ECO:0007669"/>
    <property type="project" value="TreeGrafter"/>
</dbReference>
<dbReference type="Proteomes" id="UP000423156">
    <property type="component" value="Unassembled WGS sequence"/>
</dbReference>
<feature type="active site" description="For Fru-6P isomerization activity" evidence="10">
    <location>
        <position position="629"/>
    </location>
</feature>
<evidence type="ECO:0000256" key="10">
    <source>
        <dbReference type="HAMAP-Rule" id="MF_00164"/>
    </source>
</evidence>
<dbReference type="FunFam" id="3.40.50.10490:FF:000001">
    <property type="entry name" value="Glutamine--fructose-6-phosphate aminotransferase [isomerizing]"/>
    <property type="match status" value="1"/>
</dbReference>
<proteinExistence type="inferred from homology"/>
<reference evidence="18 27" key="2">
    <citation type="submission" date="2019-08" db="EMBL/GenBank/DDBJ databases">
        <title>In-depth cultivation of the pig gut microbiome towards novel bacterial diversity and tailored functional studies.</title>
        <authorList>
            <person name="Wylensek D."/>
            <person name="Hitch T.C.A."/>
            <person name="Clavel T."/>
        </authorList>
    </citation>
    <scope>NUCLEOTIDE SEQUENCE [LARGE SCALE GENOMIC DNA]</scope>
    <source>
        <strain evidence="18 27">LKV-178-WT-2C</strain>
    </source>
</reference>
<dbReference type="Proteomes" id="UP000421408">
    <property type="component" value="Unassembled WGS sequence"/>
</dbReference>
<accession>A0A3R6BJ38</accession>
<dbReference type="GO" id="GO:0006002">
    <property type="term" value="P:fructose 6-phosphate metabolic process"/>
    <property type="evidence" value="ECO:0007669"/>
    <property type="project" value="TreeGrafter"/>
</dbReference>
<evidence type="ECO:0000313" key="24">
    <source>
        <dbReference type="Proteomes" id="UP000420707"/>
    </source>
</evidence>
<comment type="subunit">
    <text evidence="10">Homodimer.</text>
</comment>
<dbReference type="EMBL" id="QSCI01000024">
    <property type="protein sequence ID" value="RGX95625.1"/>
    <property type="molecule type" value="Genomic_DNA"/>
</dbReference>
<protein>
    <recommendedName>
        <fullName evidence="4 10">Glutamine--fructose-6-phosphate aminotransferase [isomerizing]</fullName>
        <ecNumber evidence="3 10">2.6.1.16</ecNumber>
    </recommendedName>
    <alternativeName>
        <fullName evidence="10">D-fructose-6-phosphate amidotransferase</fullName>
    </alternativeName>
    <alternativeName>
        <fullName evidence="10">GFAT</fullName>
    </alternativeName>
    <alternativeName>
        <fullName evidence="10">Glucosamine-6-phosphate synthase</fullName>
    </alternativeName>
    <alternativeName>
        <fullName evidence="10">Hexosephosphate aminotransferase</fullName>
    </alternativeName>
    <alternativeName>
        <fullName evidence="10">L-glutamine--D-fructose-6-phosphate amidotransferase</fullName>
    </alternativeName>
</protein>
<dbReference type="GeneID" id="69848920"/>
<evidence type="ECO:0000313" key="25">
    <source>
        <dbReference type="Proteomes" id="UP000421408"/>
    </source>
</evidence>
<evidence type="ECO:0000313" key="23">
    <source>
        <dbReference type="Proteomes" id="UP000420635"/>
    </source>
</evidence>
<dbReference type="RefSeq" id="WP_006847422.1">
    <property type="nucleotide sequence ID" value="NZ_CP152484.1"/>
</dbReference>
<evidence type="ECO:0000313" key="15">
    <source>
        <dbReference type="EMBL" id="MQN78153.1"/>
    </source>
</evidence>
<evidence type="ECO:0000313" key="19">
    <source>
        <dbReference type="EMBL" id="RGX95625.1"/>
    </source>
</evidence>
<comment type="caution">
    <text evidence="17">The sequence shown here is derived from an EMBL/GenBank/DDBJ whole genome shotgun (WGS) entry which is preliminary data.</text>
</comment>
<dbReference type="EMBL" id="VZCR01000047">
    <property type="protein sequence ID" value="MQN31739.1"/>
    <property type="molecule type" value="Genomic_DNA"/>
</dbReference>
<dbReference type="InterPro" id="IPR035466">
    <property type="entry name" value="GlmS/AgaS_SIS"/>
</dbReference>
<evidence type="ECO:0000256" key="3">
    <source>
        <dbReference type="ARBA" id="ARBA00012916"/>
    </source>
</evidence>
<dbReference type="CDD" id="cd05008">
    <property type="entry name" value="SIS_GlmS_GlmD_1"/>
    <property type="match status" value="1"/>
</dbReference>
<dbReference type="CDD" id="cd00714">
    <property type="entry name" value="GFAT"/>
    <property type="match status" value="1"/>
</dbReference>
<gene>
    <name evidence="10 17" type="primary">glmS</name>
    <name evidence="20" type="ORF">DW064_11080</name>
    <name evidence="19" type="ORF">DXA63_07215</name>
    <name evidence="17" type="ORF">F7D59_11465</name>
    <name evidence="15" type="ORF">F7D71_09860</name>
    <name evidence="16" type="ORF">F7D74_04880</name>
    <name evidence="14" type="ORF">F7D90_07205</name>
    <name evidence="18" type="ORF">FYJ72_08305</name>
    <name evidence="13" type="ORF">LYY06_05515</name>
</gene>
<keyword evidence="9" id="KW-0315">Glutamine amidotransferase</keyword>
<dbReference type="EMBL" id="JAJTVO010000007">
    <property type="protein sequence ID" value="MCE4121727.1"/>
    <property type="molecule type" value="Genomic_DNA"/>
</dbReference>
<dbReference type="HAMAP" id="MF_00164">
    <property type="entry name" value="GlmS"/>
    <property type="match status" value="1"/>
</dbReference>
<dbReference type="EMBL" id="VZBQ01000123">
    <property type="protein sequence ID" value="MQN90443.1"/>
    <property type="molecule type" value="Genomic_DNA"/>
</dbReference>
<comment type="subcellular location">
    <subcellularLocation>
        <location evidence="2 10">Cytoplasm</location>
    </subcellularLocation>
</comment>
<name>A0A3R6BJ38_9BACT</name>
<dbReference type="InterPro" id="IPR005855">
    <property type="entry name" value="GFAT"/>
</dbReference>
<evidence type="ECO:0000259" key="11">
    <source>
        <dbReference type="PROSITE" id="PS51278"/>
    </source>
</evidence>
<evidence type="ECO:0000313" key="27">
    <source>
        <dbReference type="Proteomes" id="UP000450161"/>
    </source>
</evidence>
<evidence type="ECO:0000259" key="12">
    <source>
        <dbReference type="PROSITE" id="PS51464"/>
    </source>
</evidence>
<comment type="catalytic activity">
    <reaction evidence="1 10">
        <text>D-fructose 6-phosphate + L-glutamine = D-glucosamine 6-phosphate + L-glutamate</text>
        <dbReference type="Rhea" id="RHEA:13237"/>
        <dbReference type="ChEBI" id="CHEBI:29985"/>
        <dbReference type="ChEBI" id="CHEBI:58359"/>
        <dbReference type="ChEBI" id="CHEBI:58725"/>
        <dbReference type="ChEBI" id="CHEBI:61527"/>
        <dbReference type="EC" id="2.6.1.16"/>
    </reaction>
</comment>
<evidence type="ECO:0000313" key="20">
    <source>
        <dbReference type="EMBL" id="RHK47611.1"/>
    </source>
</evidence>
<evidence type="ECO:0000313" key="22">
    <source>
        <dbReference type="Proteomes" id="UP000285604"/>
    </source>
</evidence>
<dbReference type="Proteomes" id="UP000450161">
    <property type="component" value="Unassembled WGS sequence"/>
</dbReference>
<evidence type="ECO:0000313" key="26">
    <source>
        <dbReference type="Proteomes" id="UP000423156"/>
    </source>
</evidence>
<dbReference type="SUPFAM" id="SSF56235">
    <property type="entry name" value="N-terminal nucleophile aminohydrolases (Ntn hydrolases)"/>
    <property type="match status" value="1"/>
</dbReference>
<dbReference type="GO" id="GO:0097367">
    <property type="term" value="F:carbohydrate derivative binding"/>
    <property type="evidence" value="ECO:0007669"/>
    <property type="project" value="InterPro"/>
</dbReference>
<dbReference type="PANTHER" id="PTHR10937">
    <property type="entry name" value="GLUCOSAMINE--FRUCTOSE-6-PHOSPHATE AMINOTRANSFERASE, ISOMERIZING"/>
    <property type="match status" value="1"/>
</dbReference>
<dbReference type="GO" id="GO:0046349">
    <property type="term" value="P:amino sugar biosynthetic process"/>
    <property type="evidence" value="ECO:0007669"/>
    <property type="project" value="UniProtKB-ARBA"/>
</dbReference>
<dbReference type="InterPro" id="IPR029055">
    <property type="entry name" value="Ntn_hydrolases_N"/>
</dbReference>
<dbReference type="Proteomes" id="UP000284562">
    <property type="component" value="Unassembled WGS sequence"/>
</dbReference>
<evidence type="ECO:0000313" key="17">
    <source>
        <dbReference type="EMBL" id="MQN90443.1"/>
    </source>
</evidence>
<dbReference type="CDD" id="cd05009">
    <property type="entry name" value="SIS_GlmS_GlmD_2"/>
    <property type="match status" value="1"/>
</dbReference>
<evidence type="ECO:0000313" key="13">
    <source>
        <dbReference type="EMBL" id="MCE4121727.1"/>
    </source>
</evidence>
<evidence type="ECO:0000256" key="4">
    <source>
        <dbReference type="ARBA" id="ARBA00016090"/>
    </source>
</evidence>
<dbReference type="Proteomes" id="UP000420635">
    <property type="component" value="Unassembled WGS sequence"/>
</dbReference>
<evidence type="ECO:0000313" key="14">
    <source>
        <dbReference type="EMBL" id="MQN31739.1"/>
    </source>
</evidence>
<dbReference type="Gene3D" id="3.60.20.10">
    <property type="entry name" value="Glutamine Phosphoribosylpyrophosphate, subunit 1, domain 1"/>
    <property type="match status" value="1"/>
</dbReference>
<dbReference type="Proteomes" id="UP000420707">
    <property type="component" value="Unassembled WGS sequence"/>
</dbReference>
<evidence type="ECO:0000256" key="1">
    <source>
        <dbReference type="ARBA" id="ARBA00001031"/>
    </source>
</evidence>
<evidence type="ECO:0000313" key="21">
    <source>
        <dbReference type="Proteomes" id="UP000284562"/>
    </source>
</evidence>
<comment type="function">
    <text evidence="10">Catalyzes the first step in hexosamine metabolism, converting fructose-6P into glucosamine-6P using glutamine as a nitrogen source.</text>
</comment>
<evidence type="ECO:0000256" key="7">
    <source>
        <dbReference type="ARBA" id="ARBA00022679"/>
    </source>
</evidence>
<dbReference type="EMBL" id="VZCC01000023">
    <property type="protein sequence ID" value="MQN83333.1"/>
    <property type="molecule type" value="Genomic_DNA"/>
</dbReference>
<dbReference type="GO" id="GO:0004360">
    <property type="term" value="F:glutamine-fructose-6-phosphate transaminase (isomerizing) activity"/>
    <property type="evidence" value="ECO:0007669"/>
    <property type="project" value="UniProtKB-UniRule"/>
</dbReference>
<keyword evidence="5 10" id="KW-0963">Cytoplasm</keyword>
<evidence type="ECO:0000256" key="2">
    <source>
        <dbReference type="ARBA" id="ARBA00004496"/>
    </source>
</evidence>
<evidence type="ECO:0000313" key="18">
    <source>
        <dbReference type="EMBL" id="MST77682.1"/>
    </source>
</evidence>
<feature type="domain" description="SIS" evidence="12">
    <location>
        <begin position="483"/>
        <end position="624"/>
    </location>
</feature>
<organism evidence="17 23">
    <name type="scientific">Segatella copri</name>
    <dbReference type="NCBI Taxonomy" id="165179"/>
    <lineage>
        <taxon>Bacteria</taxon>
        <taxon>Pseudomonadati</taxon>
        <taxon>Bacteroidota</taxon>
        <taxon>Bacteroidia</taxon>
        <taxon>Bacteroidales</taxon>
        <taxon>Prevotellaceae</taxon>
        <taxon>Segatella</taxon>
    </lineage>
</organism>
<feature type="initiator methionine" description="Removed" evidence="10">
    <location>
        <position position="1"/>
    </location>
</feature>
<dbReference type="PANTHER" id="PTHR10937:SF0">
    <property type="entry name" value="GLUTAMINE--FRUCTOSE-6-PHOSPHATE TRANSAMINASE (ISOMERIZING)"/>
    <property type="match status" value="1"/>
</dbReference>
<dbReference type="FunFam" id="3.60.20.10:FF:000006">
    <property type="entry name" value="Glutamine--fructose-6-phosphate aminotransferase [isomerizing]"/>
    <property type="match status" value="1"/>
</dbReference>
<keyword evidence="7 10" id="KW-0808">Transferase</keyword>
<feature type="domain" description="SIS" evidence="12">
    <location>
        <begin position="311"/>
        <end position="450"/>
    </location>
</feature>
<dbReference type="EMBL" id="VUNF01000014">
    <property type="protein sequence ID" value="MST77682.1"/>
    <property type="molecule type" value="Genomic_DNA"/>
</dbReference>
<dbReference type="PROSITE" id="PS51464">
    <property type="entry name" value="SIS"/>
    <property type="match status" value="2"/>
</dbReference>
<evidence type="ECO:0000256" key="9">
    <source>
        <dbReference type="ARBA" id="ARBA00022962"/>
    </source>
</evidence>
<dbReference type="InterPro" id="IPR046348">
    <property type="entry name" value="SIS_dom_sf"/>
</dbReference>
<dbReference type="InterPro" id="IPR001347">
    <property type="entry name" value="SIS_dom"/>
</dbReference>
<dbReference type="InterPro" id="IPR017932">
    <property type="entry name" value="GATase_2_dom"/>
</dbReference>
<dbReference type="InterPro" id="IPR035490">
    <property type="entry name" value="GlmS/FrlB_SIS"/>
</dbReference>
<dbReference type="Gene3D" id="3.40.50.10490">
    <property type="entry name" value="Glucose-6-phosphate isomerase like protein, domain 1"/>
    <property type="match status" value="2"/>
</dbReference>
<dbReference type="NCBIfam" id="NF001484">
    <property type="entry name" value="PRK00331.1"/>
    <property type="match status" value="1"/>
</dbReference>